<evidence type="ECO:0000256" key="3">
    <source>
        <dbReference type="ARBA" id="ARBA00022741"/>
    </source>
</evidence>
<dbReference type="Pfam" id="PF21634">
    <property type="entry name" value="MOV-10_beta-barrel"/>
    <property type="match status" value="2"/>
</dbReference>
<dbReference type="Gene3D" id="3.40.50.300">
    <property type="entry name" value="P-loop containing nucleotide triphosphate hydrolases"/>
    <property type="match status" value="2"/>
</dbReference>
<proteinExistence type="predicted"/>
<gene>
    <name evidence="9" type="ORF">DCAR_023470</name>
</gene>
<evidence type="ECO:0000256" key="5">
    <source>
        <dbReference type="ARBA" id="ARBA00022806"/>
    </source>
</evidence>
<reference evidence="9" key="1">
    <citation type="journal article" date="2016" name="Nat. Genet.">
        <title>A high-quality carrot genome assembly provides new insights into carotenoid accumulation and asterid genome evolution.</title>
        <authorList>
            <person name="Iorizzo M."/>
            <person name="Ellison S."/>
            <person name="Senalik D."/>
            <person name="Zeng P."/>
            <person name="Satapoomin P."/>
            <person name="Huang J."/>
            <person name="Bowman M."/>
            <person name="Iovene M."/>
            <person name="Sanseverino W."/>
            <person name="Cavagnaro P."/>
            <person name="Yildiz M."/>
            <person name="Macko-Podgorni A."/>
            <person name="Moranska E."/>
            <person name="Grzebelus E."/>
            <person name="Grzebelus D."/>
            <person name="Ashrafi H."/>
            <person name="Zheng Z."/>
            <person name="Cheng S."/>
            <person name="Spooner D."/>
            <person name="Van Deynze A."/>
            <person name="Simon P."/>
        </authorList>
    </citation>
    <scope>NUCLEOTIDE SEQUENCE [LARGE SCALE GENOMIC DNA]</scope>
    <source>
        <tissue evidence="9">Leaf</tissue>
    </source>
</reference>
<evidence type="ECO:0000256" key="7">
    <source>
        <dbReference type="SAM" id="MobiDB-lite"/>
    </source>
</evidence>
<keyword evidence="6" id="KW-0067">ATP-binding</keyword>
<evidence type="ECO:0000256" key="1">
    <source>
        <dbReference type="ARBA" id="ARBA00004496"/>
    </source>
</evidence>
<keyword evidence="4" id="KW-0378">Hydrolase</keyword>
<comment type="caution">
    <text evidence="9">The sequence shown here is derived from an EMBL/GenBank/DDBJ whole genome shotgun (WGS) entry which is preliminary data.</text>
</comment>
<dbReference type="AlphaFoldDB" id="A0A164SMI2"/>
<feature type="domain" description="Helicase MOV-10-like beta-barrel" evidence="8">
    <location>
        <begin position="915"/>
        <end position="988"/>
    </location>
</feature>
<dbReference type="STRING" id="79200.A0A164SMI2"/>
<dbReference type="GO" id="GO:0005737">
    <property type="term" value="C:cytoplasm"/>
    <property type="evidence" value="ECO:0007669"/>
    <property type="project" value="UniProtKB-SubCell"/>
</dbReference>
<feature type="region of interest" description="Disordered" evidence="7">
    <location>
        <begin position="735"/>
        <end position="766"/>
    </location>
</feature>
<feature type="compositionally biased region" description="Polar residues" evidence="7">
    <location>
        <begin position="741"/>
        <end position="765"/>
    </location>
</feature>
<evidence type="ECO:0000256" key="6">
    <source>
        <dbReference type="ARBA" id="ARBA00022840"/>
    </source>
</evidence>
<dbReference type="EMBL" id="LNRQ01000007">
    <property type="protein sequence ID" value="KZM86336.1"/>
    <property type="molecule type" value="Genomic_DNA"/>
</dbReference>
<dbReference type="PANTHER" id="PTHR45418:SF1">
    <property type="entry name" value="CANCER_TESTIS ANTIGEN 55"/>
    <property type="match status" value="1"/>
</dbReference>
<dbReference type="PANTHER" id="PTHR45418">
    <property type="entry name" value="CANCER/TESTIS ANTIGEN 55"/>
    <property type="match status" value="1"/>
</dbReference>
<name>A0A164SMI2_DAUCS</name>
<sequence length="1260" mass="143177">MLSFLRCVLCCDDEINTGQSESESYYDESPSQPFNYRVILDNYDTFSRTQIDKTTRTHDICTTYRFPPKSNPPPVYNPPKQTLSRINDKVISESKKTPTGKDTIVFPRPASSSSRVVLPPQPSPISPSLSKKPILAPAPSSSTLNQAKSQYNVVEQGSTPLFVIPEDIKGLIRKDIVPGVLKKPLSPQTYKDYFEALLYAEDYYLEKWDGFEMTNVTLKLNEAEIHRRKGKSKNKNNNQKDEKIFVEFEVDSIPERRPFLLSRDFASVRPTGTKVDPFQGIIFRVVRSNIVLVEFGEDFHAQHYSSCKYDVKFSFNRVCLKRAHQAIAAVSDMFFRKFLFPDCRPEKVLLKGKILFSSHKLDSSAISRIINLSGPPAYLLEGPISVTRDKQLSRTGMVIRDAVVQLCQVSSHNRILICAPTNSTCDVFMRSLRKEVGDSDIFRANAAFRELDGVPIDILPFCPYKKKEEVFSCPSLSQLQKFKVILSTFMSSFRLHNEGIEGGHFTHIFLVDASSAIEPEVLVPLTNLTNASTNVVITGAPENQSGWVRSTIARQNGLKTSYFERLRQSKLYRDLNPESITQISDDSSSSLSYFRIQVVKSKEEVNMFGFFFSALKKVYHLFRKVFGNRQQSLPSTKQDLKDPQKYHLRQQLLPSTKQDLKDPDTYHLLQQSLPSTKQDLKDPEKYHLCQQSLPSTKQDLKDPQKYHHCQQSLPSTKQDLKDPHKYHHNAFSFSRIKSPDSFPSAQNAPTTQRQTLPSPVYNQPKDTLPRVTLKVDSGINTRKTPYAPIETHSALPGSAKSPAVLNKPVLCHAAPGSTSHLTKSTYNIVEEGSTPLYEIPEDIKTLIKRDIVPPVLKKPLSPQTYKDYFAALLYAEDYYLEKWDGFEMKDVTLRLHEAEIYERKGKYKQSSGVKKDDKIFVEFEISAIPEKRPFLLSRDFASVRPSGRNIDPFQGIIFRVVKSNIVLVEFGDDFHAQHYSSCKYDVKFSFNRVCLKRAHQSIASASDMLFKKFLFPNCQPKYSSHYSTAITRIINITDSHPYLLEGSLSITRNNQLSGTGTLVRDTVVQLCQTSSLNRVLICAPLNSTCDVFMRSLQREFSDSEIFRANAAFREVDGVPDDILPFCPYKQKEEVFTCPSLPQLLKFKVILSTFMSSFRLHSNGIEGGHFTHVILVDASSATEPEIMVPLTNLTSVSTKVLVTGSPGNQSRWVRSDIARHNGLRTSYFERLRKSNFYRELNPEFITQLEDDSGFPATSYFR</sequence>
<accession>A0A164SMI2</accession>
<feature type="domain" description="Helicase MOV-10-like beta-barrel" evidence="8">
    <location>
        <begin position="239"/>
        <end position="313"/>
    </location>
</feature>
<protein>
    <recommendedName>
        <fullName evidence="8">Helicase MOV-10-like beta-barrel domain-containing protein</fullName>
    </recommendedName>
</protein>
<feature type="region of interest" description="Disordered" evidence="7">
    <location>
        <begin position="90"/>
        <end position="143"/>
    </location>
</feature>
<keyword evidence="5" id="KW-0347">Helicase</keyword>
<organism evidence="9">
    <name type="scientific">Daucus carota subsp. sativus</name>
    <name type="common">Carrot</name>
    <dbReference type="NCBI Taxonomy" id="79200"/>
    <lineage>
        <taxon>Eukaryota</taxon>
        <taxon>Viridiplantae</taxon>
        <taxon>Streptophyta</taxon>
        <taxon>Embryophyta</taxon>
        <taxon>Tracheophyta</taxon>
        <taxon>Spermatophyta</taxon>
        <taxon>Magnoliopsida</taxon>
        <taxon>eudicotyledons</taxon>
        <taxon>Gunneridae</taxon>
        <taxon>Pentapetalae</taxon>
        <taxon>asterids</taxon>
        <taxon>campanulids</taxon>
        <taxon>Apiales</taxon>
        <taxon>Apiaceae</taxon>
        <taxon>Apioideae</taxon>
        <taxon>Scandiceae</taxon>
        <taxon>Daucinae</taxon>
        <taxon>Daucus</taxon>
        <taxon>Daucus sect. Daucus</taxon>
    </lineage>
</organism>
<evidence type="ECO:0000259" key="8">
    <source>
        <dbReference type="Pfam" id="PF21634"/>
    </source>
</evidence>
<keyword evidence="2" id="KW-0963">Cytoplasm</keyword>
<evidence type="ECO:0000256" key="4">
    <source>
        <dbReference type="ARBA" id="ARBA00022801"/>
    </source>
</evidence>
<dbReference type="GO" id="GO:0005524">
    <property type="term" value="F:ATP binding"/>
    <property type="evidence" value="ECO:0007669"/>
    <property type="project" value="UniProtKB-KW"/>
</dbReference>
<dbReference type="GO" id="GO:0004386">
    <property type="term" value="F:helicase activity"/>
    <property type="evidence" value="ECO:0007669"/>
    <property type="project" value="UniProtKB-KW"/>
</dbReference>
<keyword evidence="3" id="KW-0547">Nucleotide-binding</keyword>
<feature type="region of interest" description="Disordered" evidence="7">
    <location>
        <begin position="695"/>
        <end position="723"/>
    </location>
</feature>
<evidence type="ECO:0000256" key="2">
    <source>
        <dbReference type="ARBA" id="ARBA00022490"/>
    </source>
</evidence>
<evidence type="ECO:0000313" key="9">
    <source>
        <dbReference type="EMBL" id="KZM86336.1"/>
    </source>
</evidence>
<feature type="compositionally biased region" description="Low complexity" evidence="7">
    <location>
        <begin position="126"/>
        <end position="135"/>
    </location>
</feature>
<dbReference type="InterPro" id="IPR027417">
    <property type="entry name" value="P-loop_NTPase"/>
</dbReference>
<dbReference type="InterPro" id="IPR049080">
    <property type="entry name" value="MOV-10-like_beta-barrel"/>
</dbReference>
<comment type="subcellular location">
    <subcellularLocation>
        <location evidence="1">Cytoplasm</location>
    </subcellularLocation>
</comment>
<dbReference type="Gramene" id="KZM86336">
    <property type="protein sequence ID" value="KZM86336"/>
    <property type="gene ID" value="DCAR_023470"/>
</dbReference>
<dbReference type="GO" id="GO:0016787">
    <property type="term" value="F:hydrolase activity"/>
    <property type="evidence" value="ECO:0007669"/>
    <property type="project" value="UniProtKB-KW"/>
</dbReference>